<dbReference type="PROSITE" id="PS50280">
    <property type="entry name" value="SET"/>
    <property type="match status" value="1"/>
</dbReference>
<dbReference type="InterPro" id="IPR044421">
    <property type="entry name" value="SMYD4_SET"/>
</dbReference>
<dbReference type="PANTHER" id="PTHR46165">
    <property type="entry name" value="SET AND MYND DOMAIN-CONTAINING PROTEIN 4"/>
    <property type="match status" value="1"/>
</dbReference>
<dbReference type="AlphaFoldDB" id="A0A8B8F1I0"/>
<keyword evidence="5 10" id="KW-0863">Zinc-finger</keyword>
<dbReference type="InterPro" id="IPR011990">
    <property type="entry name" value="TPR-like_helical_dom_sf"/>
</dbReference>
<dbReference type="Gene3D" id="1.25.40.10">
    <property type="entry name" value="Tetratricopeptide repeat domain"/>
    <property type="match status" value="1"/>
</dbReference>
<dbReference type="InterPro" id="IPR046341">
    <property type="entry name" value="SET_dom_sf"/>
</dbReference>
<evidence type="ECO:0000259" key="11">
    <source>
        <dbReference type="PROSITE" id="PS50280"/>
    </source>
</evidence>
<organism evidence="13 14">
    <name type="scientific">Crassostrea virginica</name>
    <name type="common">Eastern oyster</name>
    <dbReference type="NCBI Taxonomy" id="6565"/>
    <lineage>
        <taxon>Eukaryota</taxon>
        <taxon>Metazoa</taxon>
        <taxon>Spiralia</taxon>
        <taxon>Lophotrochozoa</taxon>
        <taxon>Mollusca</taxon>
        <taxon>Bivalvia</taxon>
        <taxon>Autobranchia</taxon>
        <taxon>Pteriomorphia</taxon>
        <taxon>Ostreida</taxon>
        <taxon>Ostreoidea</taxon>
        <taxon>Ostreidae</taxon>
        <taxon>Crassostrea</taxon>
    </lineage>
</organism>
<keyword evidence="2" id="KW-0808">Transferase</keyword>
<dbReference type="GO" id="GO:0005737">
    <property type="term" value="C:cytoplasm"/>
    <property type="evidence" value="ECO:0007669"/>
    <property type="project" value="TreeGrafter"/>
</dbReference>
<evidence type="ECO:0000256" key="9">
    <source>
        <dbReference type="ARBA" id="ARBA00093680"/>
    </source>
</evidence>
<reference evidence="13" key="1">
    <citation type="submission" date="2024-06" db="UniProtKB">
        <authorList>
            <consortium name="RefSeq"/>
        </authorList>
    </citation>
    <scope>NUCLEOTIDE SEQUENCE [LARGE SCALE GENOMIC DNA]</scope>
</reference>
<feature type="domain" description="SET" evidence="11">
    <location>
        <begin position="255"/>
        <end position="533"/>
    </location>
</feature>
<evidence type="ECO:0000256" key="2">
    <source>
        <dbReference type="ARBA" id="ARBA00022679"/>
    </source>
</evidence>
<evidence type="ECO:0000256" key="10">
    <source>
        <dbReference type="PROSITE-ProRule" id="PRU00134"/>
    </source>
</evidence>
<reference evidence="14" key="2">
    <citation type="submission" date="2025-08" db="UniProtKB">
        <authorList>
            <consortium name="RefSeq"/>
        </authorList>
    </citation>
    <scope>IDENTIFICATION</scope>
    <source>
        <tissue evidence="14">Whole sample</tissue>
    </source>
</reference>
<dbReference type="PROSITE" id="PS50865">
    <property type="entry name" value="ZF_MYND_2"/>
    <property type="match status" value="1"/>
</dbReference>
<dbReference type="Pfam" id="PF01753">
    <property type="entry name" value="zf-MYND"/>
    <property type="match status" value="1"/>
</dbReference>
<evidence type="ECO:0000256" key="4">
    <source>
        <dbReference type="ARBA" id="ARBA00022723"/>
    </source>
</evidence>
<keyword evidence="13" id="KW-1185">Reference proteome</keyword>
<dbReference type="CDD" id="cd10536">
    <property type="entry name" value="SET_SMYD4"/>
    <property type="match status" value="1"/>
</dbReference>
<dbReference type="InterPro" id="IPR001214">
    <property type="entry name" value="SET_dom"/>
</dbReference>
<evidence type="ECO:0000259" key="12">
    <source>
        <dbReference type="PROSITE" id="PS50865"/>
    </source>
</evidence>
<dbReference type="Gene3D" id="2.170.270.10">
    <property type="entry name" value="SET domain"/>
    <property type="match status" value="1"/>
</dbReference>
<feature type="domain" description="MYND-type" evidence="12">
    <location>
        <begin position="300"/>
        <end position="339"/>
    </location>
</feature>
<evidence type="ECO:0000256" key="3">
    <source>
        <dbReference type="ARBA" id="ARBA00022691"/>
    </source>
</evidence>
<dbReference type="PROSITE" id="PS01360">
    <property type="entry name" value="ZF_MYND_1"/>
    <property type="match status" value="1"/>
</dbReference>
<dbReference type="GO" id="GO:0008168">
    <property type="term" value="F:methyltransferase activity"/>
    <property type="evidence" value="ECO:0007669"/>
    <property type="project" value="UniProtKB-KW"/>
</dbReference>
<evidence type="ECO:0000256" key="5">
    <source>
        <dbReference type="ARBA" id="ARBA00022771"/>
    </source>
</evidence>
<dbReference type="GeneID" id="111138481"/>
<gene>
    <name evidence="14" type="primary">LOC111138481</name>
</gene>
<keyword evidence="6" id="KW-0862">Zinc</keyword>
<dbReference type="GO" id="GO:0005634">
    <property type="term" value="C:nucleus"/>
    <property type="evidence" value="ECO:0007669"/>
    <property type="project" value="TreeGrafter"/>
</dbReference>
<comment type="function">
    <text evidence="7">Protein-lysine N-methyltransferase. Monomethylates PRMT5, modulating its transcriptional activity. May also act as a histone methyltransferase. Plays a critical role in cardiac development. Acts as a key epigenetic regulator of gene expression during cardiac development via its dual activities as a methyltransferase and negative regulator of HDAC1.</text>
</comment>
<evidence type="ECO:0000313" key="13">
    <source>
        <dbReference type="Proteomes" id="UP000694844"/>
    </source>
</evidence>
<proteinExistence type="predicted"/>
<dbReference type="SUPFAM" id="SSF82199">
    <property type="entry name" value="SET domain"/>
    <property type="match status" value="1"/>
</dbReference>
<dbReference type="PANTHER" id="PTHR46165:SF7">
    <property type="entry name" value="SET AND MYND DOMAIN-CONTAINING PROTEIN 4"/>
    <property type="match status" value="1"/>
</dbReference>
<dbReference type="OrthoDB" id="5945798at2759"/>
<dbReference type="GO" id="GO:0032259">
    <property type="term" value="P:methylation"/>
    <property type="evidence" value="ECO:0007669"/>
    <property type="project" value="UniProtKB-KW"/>
</dbReference>
<name>A0A8B8F1I0_CRAVI</name>
<dbReference type="GO" id="GO:0008270">
    <property type="term" value="F:zinc ion binding"/>
    <property type="evidence" value="ECO:0007669"/>
    <property type="project" value="UniProtKB-KW"/>
</dbReference>
<keyword evidence="3" id="KW-0949">S-adenosyl-L-methionine</keyword>
<dbReference type="KEGG" id="cvn:111138481"/>
<dbReference type="Gene3D" id="1.10.220.160">
    <property type="match status" value="1"/>
</dbReference>
<evidence type="ECO:0000256" key="7">
    <source>
        <dbReference type="ARBA" id="ARBA00093423"/>
    </source>
</evidence>
<dbReference type="InterPro" id="IPR002893">
    <property type="entry name" value="Znf_MYND"/>
</dbReference>
<dbReference type="RefSeq" id="XP_022346180.1">
    <property type="nucleotide sequence ID" value="XM_022490472.1"/>
</dbReference>
<keyword evidence="1" id="KW-0489">Methyltransferase</keyword>
<dbReference type="GO" id="GO:0042826">
    <property type="term" value="F:histone deacetylase binding"/>
    <property type="evidence" value="ECO:0007669"/>
    <property type="project" value="TreeGrafter"/>
</dbReference>
<evidence type="ECO:0000256" key="6">
    <source>
        <dbReference type="ARBA" id="ARBA00022833"/>
    </source>
</evidence>
<dbReference type="Pfam" id="PF00856">
    <property type="entry name" value="SET"/>
    <property type="match status" value="1"/>
</dbReference>
<evidence type="ECO:0000313" key="14">
    <source>
        <dbReference type="RefSeq" id="XP_022346180.1"/>
    </source>
</evidence>
<accession>A0A8B8F1I0</accession>
<dbReference type="Proteomes" id="UP000694844">
    <property type="component" value="Chromosome 1"/>
</dbReference>
<protein>
    <recommendedName>
        <fullName evidence="8">Protein-lysine N-methyltransferase SMYD4</fullName>
    </recommendedName>
    <alternativeName>
        <fullName evidence="9">SET and MYND domain-containing protein 4</fullName>
    </alternativeName>
</protein>
<dbReference type="InterPro" id="IPR052097">
    <property type="entry name" value="SET-MYND_domain_protein"/>
</dbReference>
<keyword evidence="4" id="KW-0479">Metal-binding</keyword>
<sequence>MAKDMERIQKAIRDELQKKQEYVKTMKEFSAKGTNEQRVNFVLSLPVVKKQIHLEDYDNGKDAEESCQIRSKGNQFFQKKNYLKSLKLYTASVLKAPVTNMKCFDEVDSMVETKDVDLANAYANRSAALFHLKDYAACIWNAELAFRFGYPKENHYKLHDRQGKCYRKLHDFSKAKISFQTALDCVDSSLLDEKKKRNLSHDLQRQVEEVTSEGSNLDLEDKMEEDSGQIVNHFHADVPEIDKRFMNSVFLSASSNVSLRESAEMGRGLMASTDIRVGDIVAVEKPYASVNLSEKEGDYCSHCSKRINSPVPCQQCCDVAYCSLQCQEEAWTEYHKTECKIIRHVQNMKSKLGHLALRMVLKAGYPFLIQGRSNLSAEDVTENIGYNRNGCYDSEDYNALYNLVNHGDKRTPEDLFNKAVQSVYLLRCLKLTPFFKDCPAGQEMDAESYIGGHILRQIQMLPCNAHEISEIQWKPGDPTATETIEIGSGAYALLSLINHSCDPSVVRHTYGNVCVVRAIKSIKKGEEILDNYGALYPLTVREERRAKLRPQYFFDCNCDACQLDLPLYFDIPEDVPVFKCENCSGPVFISQESHLADSECSSCHQKQDLTKTVTRLQESTSEYHAALEQVLAGIDMQASLEVLLSHLEFLTLHISLPWRDINNCQEAIKQCFATQANSYILP</sequence>
<evidence type="ECO:0000256" key="8">
    <source>
        <dbReference type="ARBA" id="ARBA00093635"/>
    </source>
</evidence>
<dbReference type="SUPFAM" id="SSF144232">
    <property type="entry name" value="HIT/MYND zinc finger-like"/>
    <property type="match status" value="1"/>
</dbReference>
<dbReference type="Gene3D" id="6.10.140.2220">
    <property type="match status" value="1"/>
</dbReference>
<dbReference type="SUPFAM" id="SSF48452">
    <property type="entry name" value="TPR-like"/>
    <property type="match status" value="1"/>
</dbReference>
<evidence type="ECO:0000256" key="1">
    <source>
        <dbReference type="ARBA" id="ARBA00022603"/>
    </source>
</evidence>